<reference evidence="5 6" key="1">
    <citation type="submission" date="2022-11" db="EMBL/GenBank/DDBJ databases">
        <title>Nonomuraea corallina sp. nov., a new species of the genus Nonomuraea isolated from sea side sediment in Thai sea.</title>
        <authorList>
            <person name="Ngamcharungchit C."/>
            <person name="Matsumoto A."/>
            <person name="Suriyachadkun C."/>
            <person name="Panbangred W."/>
            <person name="Inahashi Y."/>
            <person name="Intra B."/>
        </authorList>
    </citation>
    <scope>NUCLEOTIDE SEQUENCE [LARGE SCALE GENOMIC DNA]</scope>
    <source>
        <strain evidence="5 6">DSM 43553</strain>
    </source>
</reference>
<name>A0ABT4T8Z6_9ACTN</name>
<organism evidence="5 6">
    <name type="scientific">Nonomuraea ferruginea</name>
    <dbReference type="NCBI Taxonomy" id="46174"/>
    <lineage>
        <taxon>Bacteria</taxon>
        <taxon>Bacillati</taxon>
        <taxon>Actinomycetota</taxon>
        <taxon>Actinomycetes</taxon>
        <taxon>Streptosporangiales</taxon>
        <taxon>Streptosporangiaceae</taxon>
        <taxon>Nonomuraea</taxon>
    </lineage>
</organism>
<comment type="caution">
    <text evidence="5">The sequence shown here is derived from an EMBL/GenBank/DDBJ whole genome shotgun (WGS) entry which is preliminary data.</text>
</comment>
<protein>
    <submittedName>
        <fullName evidence="5">Nitroreductase/quinone reductase family protein</fullName>
    </submittedName>
</protein>
<dbReference type="InterPro" id="IPR012312">
    <property type="entry name" value="Hemerythrin-like"/>
</dbReference>
<evidence type="ECO:0000259" key="4">
    <source>
        <dbReference type="Pfam" id="PF01814"/>
    </source>
</evidence>
<comment type="catalytic activity">
    <reaction evidence="2">
        <text>oxidized coenzyme F420-(gamma-L-Glu)(n) + a quinol + H(+) = reduced coenzyme F420-(gamma-L-Glu)(n) + a quinone</text>
        <dbReference type="Rhea" id="RHEA:39663"/>
        <dbReference type="Rhea" id="RHEA-COMP:12939"/>
        <dbReference type="Rhea" id="RHEA-COMP:14378"/>
        <dbReference type="ChEBI" id="CHEBI:15378"/>
        <dbReference type="ChEBI" id="CHEBI:24646"/>
        <dbReference type="ChEBI" id="CHEBI:132124"/>
        <dbReference type="ChEBI" id="CHEBI:133980"/>
        <dbReference type="ChEBI" id="CHEBI:139511"/>
    </reaction>
</comment>
<comment type="similarity">
    <text evidence="1">Belongs to the F420H(2)-dependent quinone reductase family.</text>
</comment>
<dbReference type="Pfam" id="PF01814">
    <property type="entry name" value="Hemerythrin"/>
    <property type="match status" value="1"/>
</dbReference>
<accession>A0ABT4T8Z6</accession>
<dbReference type="NCBIfam" id="TIGR00026">
    <property type="entry name" value="hi_GC_TIGR00026"/>
    <property type="match status" value="1"/>
</dbReference>
<dbReference type="PANTHER" id="PTHR39428">
    <property type="entry name" value="F420H(2)-DEPENDENT QUINONE REDUCTASE RV1261C"/>
    <property type="match status" value="1"/>
</dbReference>
<sequence>MTMDFNQHVIEQFRAGQGRVGPPFEDARLLLLTTTGARTGTRHTTPLGYLLDEDPGRLYVIASAGGSPRHPAWFHNLRKNPRVTVETGAFTYEADARILEGAERDRIFARATGTDPGWARYETASGRTLPVVALDPAGPPAPAAARPGDGLKLIHDAFRKELAIVRKEVAESGGGLGAQLRINCLAVCQGLSHHHTMEDAHMFPHLDEQYPEIADVMARLRREHEEIARLLEELQRLVAGEHTDRAAVSAEVDRLTAQVEAHLDYEEENLIPLLNATAP</sequence>
<evidence type="ECO:0000256" key="3">
    <source>
        <dbReference type="SAM" id="Coils"/>
    </source>
</evidence>
<evidence type="ECO:0000256" key="1">
    <source>
        <dbReference type="ARBA" id="ARBA00008710"/>
    </source>
</evidence>
<evidence type="ECO:0000313" key="5">
    <source>
        <dbReference type="EMBL" id="MDA0645984.1"/>
    </source>
</evidence>
<dbReference type="CDD" id="cd12108">
    <property type="entry name" value="Hr-like"/>
    <property type="match status" value="1"/>
</dbReference>
<proteinExistence type="inferred from homology"/>
<dbReference type="RefSeq" id="WP_271279452.1">
    <property type="nucleotide sequence ID" value="NZ_BAABFD010000020.1"/>
</dbReference>
<keyword evidence="6" id="KW-1185">Reference proteome</keyword>
<evidence type="ECO:0000313" key="6">
    <source>
        <dbReference type="Proteomes" id="UP001212498"/>
    </source>
</evidence>
<gene>
    <name evidence="5" type="ORF">OUY24_35620</name>
</gene>
<dbReference type="PANTHER" id="PTHR39428:SF1">
    <property type="entry name" value="F420H(2)-DEPENDENT QUINONE REDUCTASE RV1261C"/>
    <property type="match status" value="1"/>
</dbReference>
<dbReference type="SUPFAM" id="SSF50475">
    <property type="entry name" value="FMN-binding split barrel"/>
    <property type="match status" value="1"/>
</dbReference>
<dbReference type="Proteomes" id="UP001212498">
    <property type="component" value="Unassembled WGS sequence"/>
</dbReference>
<evidence type="ECO:0000256" key="2">
    <source>
        <dbReference type="ARBA" id="ARBA00049106"/>
    </source>
</evidence>
<dbReference type="Gene3D" id="2.30.110.10">
    <property type="entry name" value="Electron Transport, Fmn-binding Protein, Chain A"/>
    <property type="match status" value="1"/>
</dbReference>
<dbReference type="Gene3D" id="1.20.120.520">
    <property type="entry name" value="nmb1532 protein domain like"/>
    <property type="match status" value="1"/>
</dbReference>
<dbReference type="InterPro" id="IPR004378">
    <property type="entry name" value="F420H2_quin_Rdtase"/>
</dbReference>
<keyword evidence="3" id="KW-0175">Coiled coil</keyword>
<dbReference type="InterPro" id="IPR012349">
    <property type="entry name" value="Split_barrel_FMN-bd"/>
</dbReference>
<dbReference type="EMBL" id="JAPNUD010000166">
    <property type="protein sequence ID" value="MDA0645984.1"/>
    <property type="molecule type" value="Genomic_DNA"/>
</dbReference>
<feature type="domain" description="Hemerythrin-like" evidence="4">
    <location>
        <begin position="150"/>
        <end position="274"/>
    </location>
</feature>
<dbReference type="Pfam" id="PF04075">
    <property type="entry name" value="F420H2_quin_red"/>
    <property type="match status" value="1"/>
</dbReference>
<feature type="coiled-coil region" evidence="3">
    <location>
        <begin position="213"/>
        <end position="240"/>
    </location>
</feature>